<evidence type="ECO:0000313" key="2">
    <source>
        <dbReference type="Proteomes" id="UP001497680"/>
    </source>
</evidence>
<proteinExistence type="predicted"/>
<evidence type="ECO:0000313" key="1">
    <source>
        <dbReference type="EMBL" id="KAI6090625.1"/>
    </source>
</evidence>
<reference evidence="1 2" key="1">
    <citation type="journal article" date="2022" name="New Phytol.">
        <title>Ecological generalism drives hyperdiversity of secondary metabolite gene clusters in xylarialean endophytes.</title>
        <authorList>
            <person name="Franco M.E.E."/>
            <person name="Wisecaver J.H."/>
            <person name="Arnold A.E."/>
            <person name="Ju Y.M."/>
            <person name="Slot J.C."/>
            <person name="Ahrendt S."/>
            <person name="Moore L.P."/>
            <person name="Eastman K.E."/>
            <person name="Scott K."/>
            <person name="Konkel Z."/>
            <person name="Mondo S.J."/>
            <person name="Kuo A."/>
            <person name="Hayes R.D."/>
            <person name="Haridas S."/>
            <person name="Andreopoulos B."/>
            <person name="Riley R."/>
            <person name="LaButti K."/>
            <person name="Pangilinan J."/>
            <person name="Lipzen A."/>
            <person name="Amirebrahimi M."/>
            <person name="Yan J."/>
            <person name="Adam C."/>
            <person name="Keymanesh K."/>
            <person name="Ng V."/>
            <person name="Louie K."/>
            <person name="Northen T."/>
            <person name="Drula E."/>
            <person name="Henrissat B."/>
            <person name="Hsieh H.M."/>
            <person name="Youens-Clark K."/>
            <person name="Lutzoni F."/>
            <person name="Miadlikowska J."/>
            <person name="Eastwood D.C."/>
            <person name="Hamelin R.C."/>
            <person name="Grigoriev I.V."/>
            <person name="U'Ren J.M."/>
        </authorList>
    </citation>
    <scope>NUCLEOTIDE SEQUENCE [LARGE SCALE GENOMIC DNA]</scope>
    <source>
        <strain evidence="1 2">ER1909</strain>
    </source>
</reference>
<organism evidence="1 2">
    <name type="scientific">Hypoxylon rubiginosum</name>
    <dbReference type="NCBI Taxonomy" id="110542"/>
    <lineage>
        <taxon>Eukaryota</taxon>
        <taxon>Fungi</taxon>
        <taxon>Dikarya</taxon>
        <taxon>Ascomycota</taxon>
        <taxon>Pezizomycotina</taxon>
        <taxon>Sordariomycetes</taxon>
        <taxon>Xylariomycetidae</taxon>
        <taxon>Xylariales</taxon>
        <taxon>Hypoxylaceae</taxon>
        <taxon>Hypoxylon</taxon>
    </lineage>
</organism>
<keyword evidence="2" id="KW-1185">Reference proteome</keyword>
<sequence length="267" mass="28963">MTMLTMAFERARGRPTKILVLNPNSSKAMSDGMKTVIDSVDLPYSTEVYTYTGPSDAPASINDGDDIAQSTKAVLADLKRLDFRHQDYDGVLIACFSVHPLVPNLQTDQVHPTAVTGIFEASVLTALSLLRPEEKWGIVTTGKFWEQHLDAGVLNFLGDGGNSNAKFAGVESTGLNAGDFHHGVDPAVIRKKLVEATQRLLRRGLVTCVVMGCAGMAGLEEIIRSAASELRGDEFAYSELHVVDGVRAGIMQVDTMIRHQRLRPGKP</sequence>
<dbReference type="Proteomes" id="UP001497680">
    <property type="component" value="Unassembled WGS sequence"/>
</dbReference>
<dbReference type="EMBL" id="MU394290">
    <property type="protein sequence ID" value="KAI6090625.1"/>
    <property type="molecule type" value="Genomic_DNA"/>
</dbReference>
<protein>
    <submittedName>
        <fullName evidence="1">Asp/Glu/hydantoin racemase</fullName>
    </submittedName>
</protein>
<gene>
    <name evidence="1" type="ORF">F4821DRAFT_21248</name>
</gene>
<accession>A0ACC0DE01</accession>
<comment type="caution">
    <text evidence="1">The sequence shown here is derived from an EMBL/GenBank/DDBJ whole genome shotgun (WGS) entry which is preliminary data.</text>
</comment>
<name>A0ACC0DE01_9PEZI</name>